<dbReference type="InterPro" id="IPR027424">
    <property type="entry name" value="Glucose_Oxidase_domain_2"/>
</dbReference>
<evidence type="ECO:0000256" key="11">
    <source>
        <dbReference type="ARBA" id="ARBA00049435"/>
    </source>
</evidence>
<keyword evidence="6" id="KW-0134">Cell wall</keyword>
<comment type="cofactor">
    <cofactor evidence="1">
        <name>FAD</name>
        <dbReference type="ChEBI" id="CHEBI:57692"/>
    </cofactor>
</comment>
<dbReference type="PANTHER" id="PTHR11552:SF201">
    <property type="entry name" value="GLUCOSE-METHANOL-CHOLINE OXIDOREDUCTASE N-TERMINAL DOMAIN-CONTAINING PROTEIN"/>
    <property type="match status" value="1"/>
</dbReference>
<evidence type="ECO:0000256" key="3">
    <source>
        <dbReference type="ARBA" id="ARBA00004498"/>
    </source>
</evidence>
<dbReference type="OrthoDB" id="269227at2759"/>
<evidence type="ECO:0000259" key="14">
    <source>
        <dbReference type="Pfam" id="PF00732"/>
    </source>
</evidence>
<accession>A0A5N7AXN0</accession>
<feature type="region of interest" description="Disordered" evidence="13">
    <location>
        <begin position="414"/>
        <end position="437"/>
    </location>
</feature>
<evidence type="ECO:0000256" key="9">
    <source>
        <dbReference type="ARBA" id="ARBA00022827"/>
    </source>
</evidence>
<organism evidence="15 16">
    <name type="scientific">Aspergillus bertholletiae</name>
    <dbReference type="NCBI Taxonomy" id="1226010"/>
    <lineage>
        <taxon>Eukaryota</taxon>
        <taxon>Fungi</taxon>
        <taxon>Dikarya</taxon>
        <taxon>Ascomycota</taxon>
        <taxon>Pezizomycotina</taxon>
        <taxon>Eurotiomycetes</taxon>
        <taxon>Eurotiomycetidae</taxon>
        <taxon>Eurotiales</taxon>
        <taxon>Aspergillaceae</taxon>
        <taxon>Aspergillus</taxon>
        <taxon>Aspergillus subgen. Circumdati</taxon>
    </lineage>
</organism>
<evidence type="ECO:0000256" key="7">
    <source>
        <dbReference type="ARBA" id="ARBA00022530"/>
    </source>
</evidence>
<dbReference type="Pfam" id="PF00732">
    <property type="entry name" value="GMC_oxred_N"/>
    <property type="match status" value="1"/>
</dbReference>
<dbReference type="AlphaFoldDB" id="A0A5N7AXN0"/>
<name>A0A5N7AXN0_9EURO</name>
<dbReference type="Proteomes" id="UP000326198">
    <property type="component" value="Unassembled WGS sequence"/>
</dbReference>
<gene>
    <name evidence="15" type="ORF">BDV26DRAFT_300542</name>
</gene>
<dbReference type="Gene3D" id="4.10.450.10">
    <property type="entry name" value="Glucose Oxidase, domain 2"/>
    <property type="match status" value="1"/>
</dbReference>
<keyword evidence="7" id="KW-0964">Secreted</keyword>
<keyword evidence="16" id="KW-1185">Reference proteome</keyword>
<evidence type="ECO:0000256" key="12">
    <source>
        <dbReference type="ARBA" id="ARBA00049722"/>
    </source>
</evidence>
<evidence type="ECO:0000256" key="4">
    <source>
        <dbReference type="ARBA" id="ARBA00010790"/>
    </source>
</evidence>
<dbReference type="GO" id="GO:0046562">
    <property type="term" value="F:beta-D-glucose oxidase activity"/>
    <property type="evidence" value="ECO:0007669"/>
    <property type="project" value="UniProtKB-EC"/>
</dbReference>
<reference evidence="15 16" key="1">
    <citation type="submission" date="2019-04" db="EMBL/GenBank/DDBJ databases">
        <title>Friends and foes A comparative genomics studyof 23 Aspergillus species from section Flavi.</title>
        <authorList>
            <consortium name="DOE Joint Genome Institute"/>
            <person name="Kjaerbolling I."/>
            <person name="Vesth T."/>
            <person name="Frisvad J.C."/>
            <person name="Nybo J.L."/>
            <person name="Theobald S."/>
            <person name="Kildgaard S."/>
            <person name="Isbrandt T."/>
            <person name="Kuo A."/>
            <person name="Sato A."/>
            <person name="Lyhne E.K."/>
            <person name="Kogle M.E."/>
            <person name="Wiebenga A."/>
            <person name="Kun R.S."/>
            <person name="Lubbers R.J."/>
            <person name="Makela M.R."/>
            <person name="Barry K."/>
            <person name="Chovatia M."/>
            <person name="Clum A."/>
            <person name="Daum C."/>
            <person name="Haridas S."/>
            <person name="He G."/>
            <person name="LaButti K."/>
            <person name="Lipzen A."/>
            <person name="Mondo S."/>
            <person name="Riley R."/>
            <person name="Salamov A."/>
            <person name="Simmons B.A."/>
            <person name="Magnuson J.K."/>
            <person name="Henrissat B."/>
            <person name="Mortensen U.H."/>
            <person name="Larsen T.O."/>
            <person name="Devries R.P."/>
            <person name="Grigoriev I.V."/>
            <person name="Machida M."/>
            <person name="Baker S.E."/>
            <person name="Andersen M.R."/>
        </authorList>
    </citation>
    <scope>NUCLEOTIDE SEQUENCE [LARGE SCALE GENOMIC DNA]</scope>
    <source>
        <strain evidence="15 16">IBT 29228</strain>
    </source>
</reference>
<dbReference type="GO" id="GO:0050660">
    <property type="term" value="F:flavin adenine dinucleotide binding"/>
    <property type="evidence" value="ECO:0007669"/>
    <property type="project" value="InterPro"/>
</dbReference>
<dbReference type="PANTHER" id="PTHR11552">
    <property type="entry name" value="GLUCOSE-METHANOL-CHOLINE GMC OXIDOREDUCTASE"/>
    <property type="match status" value="1"/>
</dbReference>
<dbReference type="InterPro" id="IPR000172">
    <property type="entry name" value="GMC_OxRdtase_N"/>
</dbReference>
<dbReference type="InterPro" id="IPR012132">
    <property type="entry name" value="GMC_OxRdtase"/>
</dbReference>
<dbReference type="EMBL" id="ML736294">
    <property type="protein sequence ID" value="KAE8374106.1"/>
    <property type="molecule type" value="Genomic_DNA"/>
</dbReference>
<dbReference type="Gene3D" id="3.30.560.10">
    <property type="entry name" value="Glucose Oxidase, domain 3"/>
    <property type="match status" value="2"/>
</dbReference>
<comment type="subunit">
    <text evidence="5">Homodimer.</text>
</comment>
<evidence type="ECO:0000256" key="2">
    <source>
        <dbReference type="ARBA" id="ARBA00004191"/>
    </source>
</evidence>
<evidence type="ECO:0000256" key="1">
    <source>
        <dbReference type="ARBA" id="ARBA00001974"/>
    </source>
</evidence>
<dbReference type="Gene3D" id="3.50.50.60">
    <property type="entry name" value="FAD/NAD(P)-binding domain"/>
    <property type="match status" value="2"/>
</dbReference>
<dbReference type="EC" id="1.1.3.4" evidence="12"/>
<dbReference type="InterPro" id="IPR036188">
    <property type="entry name" value="FAD/NAD-bd_sf"/>
</dbReference>
<proteinExistence type="inferred from homology"/>
<protein>
    <recommendedName>
        <fullName evidence="12">glucose oxidase</fullName>
        <ecNumber evidence="12">1.1.3.4</ecNumber>
    </recommendedName>
</protein>
<comment type="catalytic activity">
    <reaction evidence="11">
        <text>beta-D-glucose + O2 = D-glucono-1,5-lactone + H2O2</text>
        <dbReference type="Rhea" id="RHEA:11428"/>
        <dbReference type="ChEBI" id="CHEBI:15379"/>
        <dbReference type="ChEBI" id="CHEBI:15903"/>
        <dbReference type="ChEBI" id="CHEBI:16217"/>
        <dbReference type="ChEBI" id="CHEBI:16240"/>
        <dbReference type="EC" id="1.1.3.4"/>
    </reaction>
    <physiologicalReaction direction="left-to-right" evidence="11">
        <dbReference type="Rhea" id="RHEA:11429"/>
    </physiologicalReaction>
</comment>
<evidence type="ECO:0000256" key="10">
    <source>
        <dbReference type="ARBA" id="ARBA00023002"/>
    </source>
</evidence>
<evidence type="ECO:0000313" key="15">
    <source>
        <dbReference type="EMBL" id="KAE8374106.1"/>
    </source>
</evidence>
<evidence type="ECO:0000313" key="16">
    <source>
        <dbReference type="Proteomes" id="UP000326198"/>
    </source>
</evidence>
<evidence type="ECO:0000256" key="6">
    <source>
        <dbReference type="ARBA" id="ARBA00022512"/>
    </source>
</evidence>
<dbReference type="SUPFAM" id="SSF54373">
    <property type="entry name" value="FAD-linked reductases, C-terminal domain"/>
    <property type="match status" value="1"/>
</dbReference>
<keyword evidence="7" id="KW-0272">Extracellular matrix</keyword>
<comment type="similarity">
    <text evidence="4">Belongs to the GMC oxidoreductase family.</text>
</comment>
<evidence type="ECO:0000256" key="13">
    <source>
        <dbReference type="SAM" id="MobiDB-lite"/>
    </source>
</evidence>
<sequence>MRVHIHAESPACLVTLNETMSCYGVVLLSTYHISCARWILPLFPPPSTDYIVVGGGTASLVATSRLSEIPTVQVLVLEAGLDKTSDPQLQNPGLWPTLCGSDLDWQFKTVRQSELSNREQNLPASKVLTSSSAINGAALLPPSPAGIDTWSRLGSSSFTLNYPPHEIHLSKGNHPLIQAWNKVFEENGYEFQSDLTLDKSTVGTRPYTATIDPESGVRSSADNQYRCLQEKNRPNLHIVTGATVDRVLFLSNDSISDEVLAPRVQVRLADGKVAEVKAMKEVILAAGGHPDPQAPRTLWDRQQSRTGRYGIPPIIDNPGVGENLQNHAMYVQPVRLKPQEGTITPGLVALAFVRTGEEADLAAKYLSPIGPAKVIRENIWGHPEEASANFCLSTRPTSNIALLGLIQCHPLSSGSTHISRGRGDPDSQPEIDPRFFSNPIATSPTLQRFLDGSAIKVPGDLEAAKALLRASTLTTHHHSVGWSIKI</sequence>
<evidence type="ECO:0000256" key="8">
    <source>
        <dbReference type="ARBA" id="ARBA00022630"/>
    </source>
</evidence>
<feature type="domain" description="Glucose-methanol-choline oxidoreductase N-terminal" evidence="14">
    <location>
        <begin position="49"/>
        <end position="328"/>
    </location>
</feature>
<keyword evidence="8" id="KW-0285">Flavoprotein</keyword>
<keyword evidence="10" id="KW-0560">Oxidoreductase</keyword>
<keyword evidence="9" id="KW-0274">FAD</keyword>
<evidence type="ECO:0000256" key="5">
    <source>
        <dbReference type="ARBA" id="ARBA00011738"/>
    </source>
</evidence>
<comment type="subcellular location">
    <subcellularLocation>
        <location evidence="2">Secreted</location>
        <location evidence="2">Cell wall</location>
    </subcellularLocation>
    <subcellularLocation>
        <location evidence="3">Secreted</location>
        <location evidence="3">Extracellular space</location>
        <location evidence="3">Extracellular matrix</location>
    </subcellularLocation>
</comment>
<dbReference type="SUPFAM" id="SSF51905">
    <property type="entry name" value="FAD/NAD(P)-binding domain"/>
    <property type="match status" value="1"/>
</dbReference>